<protein>
    <submittedName>
        <fullName evidence="3">Uncharacterized protein involved in outer membrane biogenesis</fullName>
    </submittedName>
</protein>
<dbReference type="InterPro" id="IPR017023">
    <property type="entry name" value="UCP034039"/>
</dbReference>
<dbReference type="GO" id="GO:0005886">
    <property type="term" value="C:plasma membrane"/>
    <property type="evidence" value="ECO:0007669"/>
    <property type="project" value="TreeGrafter"/>
</dbReference>
<feature type="domain" description="AsmA" evidence="2">
    <location>
        <begin position="879"/>
        <end position="1042"/>
    </location>
</feature>
<reference evidence="3 4" key="1">
    <citation type="submission" date="2018-04" db="EMBL/GenBank/DDBJ databases">
        <title>Genomic Encyclopedia of Archaeal and Bacterial Type Strains, Phase II (KMG-II): from individual species to whole genera.</title>
        <authorList>
            <person name="Goeker M."/>
        </authorList>
    </citation>
    <scope>NUCLEOTIDE SEQUENCE [LARGE SCALE GENOMIC DNA]</scope>
    <source>
        <strain evidence="3 4">DSM 23382</strain>
    </source>
</reference>
<dbReference type="EMBL" id="QAYG01000009">
    <property type="protein sequence ID" value="PTW58780.1"/>
    <property type="molecule type" value="Genomic_DNA"/>
</dbReference>
<feature type="compositionally biased region" description="Basic and acidic residues" evidence="1">
    <location>
        <begin position="1180"/>
        <end position="1207"/>
    </location>
</feature>
<evidence type="ECO:0000259" key="2">
    <source>
        <dbReference type="Pfam" id="PF05170"/>
    </source>
</evidence>
<dbReference type="PANTHER" id="PTHR30441:SF4">
    <property type="entry name" value="PROTEIN ASMA"/>
    <property type="match status" value="1"/>
</dbReference>
<evidence type="ECO:0000313" key="4">
    <source>
        <dbReference type="Proteomes" id="UP000244081"/>
    </source>
</evidence>
<name>A0A2T5V4X9_9HYPH</name>
<keyword evidence="4" id="KW-1185">Reference proteome</keyword>
<dbReference type="PIRSF" id="PIRSF034039">
    <property type="entry name" value="UCP034039"/>
    <property type="match status" value="1"/>
</dbReference>
<dbReference type="GO" id="GO:0090313">
    <property type="term" value="P:regulation of protein targeting to membrane"/>
    <property type="evidence" value="ECO:0007669"/>
    <property type="project" value="TreeGrafter"/>
</dbReference>
<dbReference type="InterPro" id="IPR052894">
    <property type="entry name" value="AsmA-related"/>
</dbReference>
<sequence length="1355" mass="141099">MFIDWSAYRTTFEEYAGKALGHRVTVLGSADARLLPTPTLIFSDVRVGEAEDPLMVVSRFKVRVELPPLLTGKIQVVDMELDKPQLNVSLDESGRIDWLTAHVPASGSSLDPDDVQLEDVQVTDGSVRVVDARTGRTYRADDINLQVSARSLEGPFKADGSATIAGLRQSVRIATGRQGVDGIRIKADIQPTDIMATLQTDGVLSQKTGKPVYAGSYAVESVVQVDAGAGAQDTLEPQAKLWRSEGTFSLDPGSLEVDKGSFRYGPEDRAVRIEGEGRVAFGARPRFTARLAAKQIDLDRLFGAGPQDPVSIENGAGAVMAGIKSLPLPPIPGSFRLDLPALVAAGGLAQDIHLEAETLPRGWNVTALEARLPGQTIVSGKGELRVSDEPAFSGSLHLSCSQPSAFAAWWRRGQGGAPLALEPFSVSAHVEAAADGVALNGLEGKLGEAGIRGDVTWRAPTAQGRARVAANLEADRLDLDQLSALAGVLRGNKASGAGKAGRGLDTDVSVRLDAGTLVYSGVAANGVKVRASLAGDDLEVEQFSAADLAGAEISARGRIAKLTSAPDGSFETSVKASRVEGLVTMLKGLFPQNPLVDRLQAGGEALAPLDIAASITARAEGDDSSKVRMALAGDVGASKLDAAVDATGSVDRWRQAQVSANISLKAGEGVQLLGQLGLDVVPLPGMGRGSLTLRAEGRAADGLAVTLIGDGLGASASFDGSLSWPAGAEGADGPVYEGTLAFKSEDVAPIGMLAGRLLPMLDGEIPVDAKAKVTGVGGSASLGDVTARLGDVTLAGKLDAVLGEPARRISGDVRVSQVALARLSELLLGADAWSSVGGAADAGKASHWPGAPFGAPLMGDGTISLNVTSAAVDIGLERPMERAKFALQLRRDELAIDDLSGSFNGGKLVGSLLVKRSGAQAAVSGNLSLSGTALEDLVWRRNDRPVADGLLDAKVDFEGTGRSIAGLVAGLAGGGSFTIRDGEIRSINPAAFASVIHAADAGLDLKPEKIASVFESHLDAGALPFKRIDGTLVIAAGTARARNVTVDSPSATAFGSAQIDLDRWQLESDWSLKVDPGENAVTGAEAQVGVLFRGALDAPRREIDIQPFTAFLTLRAFEKEVRRVEDLQADINERDRLMREMRQLRRNEEKRQRVQEQQSEAAAEDARKAAEAAAAAKQKAVRERAAQEKAAREKAAADKAAREKAQEGAKQAVPVPAPEPGTDAGSSASTPKEPRAPLTMEEFIKRIRPAIDGGDKAASPGDDRSSVDPVPSTGDPMKLNGGLGAPIVIDPHPVAQADETASGPSDENTGSIGNSPAPQRTSPPTRERARPKVPRFITLPGTGSRVVPNPDYPGN</sequence>
<gene>
    <name evidence="3" type="ORF">C8N35_10984</name>
</gene>
<feature type="compositionally biased region" description="Polar residues" evidence="1">
    <location>
        <begin position="1302"/>
        <end position="1324"/>
    </location>
</feature>
<feature type="domain" description="AsmA" evidence="2">
    <location>
        <begin position="2"/>
        <end position="213"/>
    </location>
</feature>
<organism evidence="3 4">
    <name type="scientific">Breoghania corrubedonensis</name>
    <dbReference type="NCBI Taxonomy" id="665038"/>
    <lineage>
        <taxon>Bacteria</taxon>
        <taxon>Pseudomonadati</taxon>
        <taxon>Pseudomonadota</taxon>
        <taxon>Alphaproteobacteria</taxon>
        <taxon>Hyphomicrobiales</taxon>
        <taxon>Stappiaceae</taxon>
        <taxon>Breoghania</taxon>
    </lineage>
</organism>
<dbReference type="PANTHER" id="PTHR30441">
    <property type="entry name" value="DUF748 DOMAIN-CONTAINING PROTEIN"/>
    <property type="match status" value="1"/>
</dbReference>
<evidence type="ECO:0000313" key="3">
    <source>
        <dbReference type="EMBL" id="PTW58780.1"/>
    </source>
</evidence>
<feature type="region of interest" description="Disordered" evidence="1">
    <location>
        <begin position="1144"/>
        <end position="1355"/>
    </location>
</feature>
<proteinExistence type="predicted"/>
<evidence type="ECO:0000256" key="1">
    <source>
        <dbReference type="SAM" id="MobiDB-lite"/>
    </source>
</evidence>
<accession>A0A2T5V4X9</accession>
<dbReference type="Pfam" id="PF05170">
    <property type="entry name" value="AsmA"/>
    <property type="match status" value="2"/>
</dbReference>
<dbReference type="InterPro" id="IPR007844">
    <property type="entry name" value="AsmA"/>
</dbReference>
<comment type="caution">
    <text evidence="3">The sequence shown here is derived from an EMBL/GenBank/DDBJ whole genome shotgun (WGS) entry which is preliminary data.</text>
</comment>
<feature type="compositionally biased region" description="Basic and acidic residues" evidence="1">
    <location>
        <begin position="1144"/>
        <end position="1154"/>
    </location>
</feature>
<dbReference type="Proteomes" id="UP000244081">
    <property type="component" value="Unassembled WGS sequence"/>
</dbReference>
<dbReference type="OrthoDB" id="9816380at2"/>